<gene>
    <name evidence="2" type="ORF">J2Z32_001638</name>
</gene>
<dbReference type="Pfam" id="PF09819">
    <property type="entry name" value="ABC_cobalt"/>
    <property type="match status" value="1"/>
</dbReference>
<keyword evidence="1" id="KW-0812">Transmembrane</keyword>
<keyword evidence="1" id="KW-0472">Membrane</keyword>
<sequence>MKNWKLRNIIVLSSLSVVFAVIYLLFLQVGNVLFGFMGPMGYEIIFGIWFIVSIIAAYILRRPGAALLSETIAGTIEVLIGNTTGPILILSAFIQGLGAEAVFAAFRYKSYRKPVLLLAGAGSAVFSFIWGYFYSGMSALSTSLVISMFVVRIISGVVLAGWLGKWIADALVKTGVLRNFPIAKQQKLQKLQSHTNSHATSHTTIKVE</sequence>
<evidence type="ECO:0000313" key="2">
    <source>
        <dbReference type="EMBL" id="MBP1905013.1"/>
    </source>
</evidence>
<dbReference type="EMBL" id="JAGGKG010000006">
    <property type="protein sequence ID" value="MBP1905013.1"/>
    <property type="molecule type" value="Genomic_DNA"/>
</dbReference>
<accession>A0ABS4FR04</accession>
<reference evidence="2 3" key="1">
    <citation type="submission" date="2021-03" db="EMBL/GenBank/DDBJ databases">
        <title>Genomic Encyclopedia of Type Strains, Phase IV (KMG-IV): sequencing the most valuable type-strain genomes for metagenomic binning, comparative biology and taxonomic classification.</title>
        <authorList>
            <person name="Goeker M."/>
        </authorList>
    </citation>
    <scope>NUCLEOTIDE SEQUENCE [LARGE SCALE GENOMIC DNA]</scope>
    <source>
        <strain evidence="2 3">DSM 14349</strain>
    </source>
</reference>
<dbReference type="RefSeq" id="WP_210088655.1">
    <property type="nucleotide sequence ID" value="NZ_JAGGKG010000006.1"/>
</dbReference>
<keyword evidence="1" id="KW-1133">Transmembrane helix</keyword>
<dbReference type="PIRSF" id="PIRSF037394">
    <property type="entry name" value="ABC_thiamine-permease_YkoE_prd"/>
    <property type="match status" value="1"/>
</dbReference>
<evidence type="ECO:0000256" key="1">
    <source>
        <dbReference type="SAM" id="Phobius"/>
    </source>
</evidence>
<comment type="caution">
    <text evidence="2">The sequence shown here is derived from an EMBL/GenBank/DDBJ whole genome shotgun (WGS) entry which is preliminary data.</text>
</comment>
<feature type="transmembrane region" description="Helical" evidence="1">
    <location>
        <begin position="40"/>
        <end position="60"/>
    </location>
</feature>
<dbReference type="InterPro" id="IPR017195">
    <property type="entry name" value="ABC_thiamin-permease_prd"/>
</dbReference>
<dbReference type="Proteomes" id="UP001519272">
    <property type="component" value="Unassembled WGS sequence"/>
</dbReference>
<feature type="transmembrane region" description="Helical" evidence="1">
    <location>
        <begin position="115"/>
        <end position="133"/>
    </location>
</feature>
<organism evidence="2 3">
    <name type="scientific">Paenibacillus turicensis</name>
    <dbReference type="NCBI Taxonomy" id="160487"/>
    <lineage>
        <taxon>Bacteria</taxon>
        <taxon>Bacillati</taxon>
        <taxon>Bacillota</taxon>
        <taxon>Bacilli</taxon>
        <taxon>Bacillales</taxon>
        <taxon>Paenibacillaceae</taxon>
        <taxon>Paenibacillus</taxon>
    </lineage>
</organism>
<evidence type="ECO:0000313" key="3">
    <source>
        <dbReference type="Proteomes" id="UP001519272"/>
    </source>
</evidence>
<proteinExistence type="predicted"/>
<keyword evidence="3" id="KW-1185">Reference proteome</keyword>
<feature type="transmembrane region" description="Helical" evidence="1">
    <location>
        <begin position="139"/>
        <end position="163"/>
    </location>
</feature>
<name>A0ABS4FR04_9BACL</name>
<feature type="transmembrane region" description="Helical" evidence="1">
    <location>
        <begin position="9"/>
        <end position="34"/>
    </location>
</feature>
<protein>
    <submittedName>
        <fullName evidence="2">Energy-coupling factor transport system substrate-specific component</fullName>
    </submittedName>
</protein>